<dbReference type="PANTHER" id="PTHR12354:SF1">
    <property type="entry name" value="INTERFERON-RELATED DEVELOPMENTAL REGULATOR 1"/>
    <property type="match status" value="1"/>
</dbReference>
<dbReference type="Proteomes" id="UP001201980">
    <property type="component" value="Unassembled WGS sequence"/>
</dbReference>
<feature type="region of interest" description="Disordered" evidence="2">
    <location>
        <begin position="113"/>
        <end position="145"/>
    </location>
</feature>
<dbReference type="InterPro" id="IPR007701">
    <property type="entry name" value="Interferon-rel_develop_reg_N"/>
</dbReference>
<dbReference type="SUPFAM" id="SSF48371">
    <property type="entry name" value="ARM repeat"/>
    <property type="match status" value="1"/>
</dbReference>
<feature type="compositionally biased region" description="Basic residues" evidence="2">
    <location>
        <begin position="1"/>
        <end position="10"/>
    </location>
</feature>
<dbReference type="EMBL" id="JAKWBI020000366">
    <property type="protein sequence ID" value="KAJ2895941.1"/>
    <property type="molecule type" value="Genomic_DNA"/>
</dbReference>
<feature type="region of interest" description="Disordered" evidence="2">
    <location>
        <begin position="1"/>
        <end position="91"/>
    </location>
</feature>
<dbReference type="InterPro" id="IPR039777">
    <property type="entry name" value="IFRD"/>
</dbReference>
<dbReference type="Pfam" id="PF05004">
    <property type="entry name" value="IFRD"/>
    <property type="match status" value="1"/>
</dbReference>
<evidence type="ECO:0000256" key="1">
    <source>
        <dbReference type="ARBA" id="ARBA00008828"/>
    </source>
</evidence>
<evidence type="ECO:0000313" key="4">
    <source>
        <dbReference type="EMBL" id="KAJ2895941.1"/>
    </source>
</evidence>
<dbReference type="PANTHER" id="PTHR12354">
    <property type="entry name" value="INTERFERON-RELATED DEVELOPMENTAL REGULATOR"/>
    <property type="match status" value="1"/>
</dbReference>
<proteinExistence type="inferred from homology"/>
<feature type="compositionally biased region" description="Basic residues" evidence="2">
    <location>
        <begin position="122"/>
        <end position="131"/>
    </location>
</feature>
<comment type="similarity">
    <text evidence="1">Belongs to the IFRD family.</text>
</comment>
<evidence type="ECO:0000313" key="5">
    <source>
        <dbReference type="Proteomes" id="UP001201980"/>
    </source>
</evidence>
<name>A0AAD5RJD9_9PEZI</name>
<organism evidence="4 5">
    <name type="scientific">Zalerion maritima</name>
    <dbReference type="NCBI Taxonomy" id="339359"/>
    <lineage>
        <taxon>Eukaryota</taxon>
        <taxon>Fungi</taxon>
        <taxon>Dikarya</taxon>
        <taxon>Ascomycota</taxon>
        <taxon>Pezizomycotina</taxon>
        <taxon>Sordariomycetes</taxon>
        <taxon>Lulworthiomycetidae</taxon>
        <taxon>Lulworthiales</taxon>
        <taxon>Lulworthiaceae</taxon>
        <taxon>Zalerion</taxon>
    </lineage>
</organism>
<evidence type="ECO:0000256" key="2">
    <source>
        <dbReference type="SAM" id="MobiDB-lite"/>
    </source>
</evidence>
<feature type="compositionally biased region" description="Polar residues" evidence="2">
    <location>
        <begin position="40"/>
        <end position="69"/>
    </location>
</feature>
<comment type="caution">
    <text evidence="4">The sequence shown here is derived from an EMBL/GenBank/DDBJ whole genome shotgun (WGS) entry which is preliminary data.</text>
</comment>
<gene>
    <name evidence="4" type="ORF">MKZ38_006023</name>
</gene>
<reference evidence="4" key="1">
    <citation type="submission" date="2022-07" db="EMBL/GenBank/DDBJ databases">
        <title>Draft genome sequence of Zalerion maritima ATCC 34329, a (micro)plastics degrading marine fungus.</title>
        <authorList>
            <person name="Paco A."/>
            <person name="Goncalves M.F.M."/>
            <person name="Rocha-Santos T.A.P."/>
            <person name="Alves A."/>
        </authorList>
    </citation>
    <scope>NUCLEOTIDE SEQUENCE</scope>
    <source>
        <strain evidence="4">ATCC 34329</strain>
    </source>
</reference>
<feature type="compositionally biased region" description="Basic and acidic residues" evidence="2">
    <location>
        <begin position="11"/>
        <end position="21"/>
    </location>
</feature>
<evidence type="ECO:0000259" key="3">
    <source>
        <dbReference type="Pfam" id="PF05004"/>
    </source>
</evidence>
<keyword evidence="5" id="KW-1185">Reference proteome</keyword>
<dbReference type="InterPro" id="IPR016024">
    <property type="entry name" value="ARM-type_fold"/>
</dbReference>
<sequence>MKHDKRTRKREKQDKSEKEDPLQVMLMRLLSPNDADMSDGSGTPGRSRNGSRVTSRGASKATSRVTSGRATPHPESRVETDDDDSEASQAAAAIQTLNGEELWSRILQVLSSKTSSRGAEHKMKKKGSRASKKVDDKNGANTPTGNQKLDALNLLCRFLREDVLACDIAVDKIHELHRSLVNSIKHPGSPEETDLALVAFALVAVTFGADESLLSHKSLLKAIISSDTAAETTKAFAMYALTCTIRFSGSSDKEPMDSLLEYLLEIVESDGAFIEAHDSALVVGAAMEAWAYIATFCDLHSHSINAMEAFVDQLDSDEASIRIQAASNIALMFDISRILEEEAKEEADKNEDPDASNMLDLYDDPHKVAQKIRSLSRIRPSNTKEKHATKGKTMEYAATSMELKVGYGYDTTTSWGRELPDGGVVMKDKRVHQGYSEVVKIGELRLVVRTWAEWSRVCFLRKLLGSGFVPHFYDNDRVSDDLDDALILEAGETWDGQGQVDNESTDIHEYWENEREGEET</sequence>
<protein>
    <submittedName>
        <fullName evidence="4">Interferon-related developmental regulator-domain-containing protein</fullName>
    </submittedName>
</protein>
<accession>A0AAD5RJD9</accession>
<dbReference type="AlphaFoldDB" id="A0AAD5RJD9"/>
<feature type="domain" description="Interferon-related developmental regulator N-terminal" evidence="3">
    <location>
        <begin position="150"/>
        <end position="377"/>
    </location>
</feature>